<dbReference type="Pfam" id="PF02311">
    <property type="entry name" value="AraC_binding"/>
    <property type="match status" value="1"/>
</dbReference>
<protein>
    <submittedName>
        <fullName evidence="5">AraC family transcriptional regulator</fullName>
    </submittedName>
</protein>
<dbReference type="CDD" id="cd02208">
    <property type="entry name" value="cupin_RmlC-like"/>
    <property type="match status" value="1"/>
</dbReference>
<dbReference type="PANTHER" id="PTHR43280">
    <property type="entry name" value="ARAC-FAMILY TRANSCRIPTIONAL REGULATOR"/>
    <property type="match status" value="1"/>
</dbReference>
<keyword evidence="3" id="KW-0804">Transcription</keyword>
<evidence type="ECO:0000259" key="4">
    <source>
        <dbReference type="PROSITE" id="PS01124"/>
    </source>
</evidence>
<dbReference type="SMART" id="SM00342">
    <property type="entry name" value="HTH_ARAC"/>
    <property type="match status" value="1"/>
</dbReference>
<dbReference type="SUPFAM" id="SSF51215">
    <property type="entry name" value="Regulatory protein AraC"/>
    <property type="match status" value="1"/>
</dbReference>
<dbReference type="InterPro" id="IPR014710">
    <property type="entry name" value="RmlC-like_jellyroll"/>
</dbReference>
<dbReference type="EMBL" id="BCMJ01000002">
    <property type="protein sequence ID" value="GAT18131.1"/>
    <property type="molecule type" value="Genomic_DNA"/>
</dbReference>
<evidence type="ECO:0000256" key="2">
    <source>
        <dbReference type="ARBA" id="ARBA00023125"/>
    </source>
</evidence>
<proteinExistence type="predicted"/>
<dbReference type="SUPFAM" id="SSF46689">
    <property type="entry name" value="Homeodomain-like"/>
    <property type="match status" value="2"/>
</dbReference>
<dbReference type="Proteomes" id="UP000223370">
    <property type="component" value="Unassembled WGS sequence"/>
</dbReference>
<dbReference type="Gene3D" id="2.60.120.10">
    <property type="entry name" value="Jelly Rolls"/>
    <property type="match status" value="1"/>
</dbReference>
<dbReference type="InterPro" id="IPR018060">
    <property type="entry name" value="HTH_AraC"/>
</dbReference>
<comment type="caution">
    <text evidence="5">The sequence shown here is derived from an EMBL/GenBank/DDBJ whole genome shotgun (WGS) entry which is preliminary data.</text>
</comment>
<dbReference type="GO" id="GO:0043565">
    <property type="term" value="F:sequence-specific DNA binding"/>
    <property type="evidence" value="ECO:0007669"/>
    <property type="project" value="InterPro"/>
</dbReference>
<keyword evidence="1" id="KW-0805">Transcription regulation</keyword>
<evidence type="ECO:0000313" key="5">
    <source>
        <dbReference type="EMBL" id="GAT18131.1"/>
    </source>
</evidence>
<dbReference type="PANTHER" id="PTHR43280:SF2">
    <property type="entry name" value="HTH-TYPE TRANSCRIPTIONAL REGULATOR EXSA"/>
    <property type="match status" value="1"/>
</dbReference>
<evidence type="ECO:0000256" key="3">
    <source>
        <dbReference type="ARBA" id="ARBA00023163"/>
    </source>
</evidence>
<dbReference type="PROSITE" id="PS01124">
    <property type="entry name" value="HTH_ARAC_FAMILY_2"/>
    <property type="match status" value="1"/>
</dbReference>
<dbReference type="OrthoDB" id="192171at2"/>
<dbReference type="GO" id="GO:0003700">
    <property type="term" value="F:DNA-binding transcription factor activity"/>
    <property type="evidence" value="ECO:0007669"/>
    <property type="project" value="InterPro"/>
</dbReference>
<accession>A0A1Z5H4P2</accession>
<keyword evidence="6" id="KW-1185">Reference proteome</keyword>
<sequence length="313" mass="36453">MNFYCFKLNKTVLYYKGGEFMSKPKWIHKPMYHKGDYEIILGLKGKIHLQIEDEPVTVGPNDVLLIPPYTHFQGSKPSNQVDFYWLHFFPQDSLSSFTADENATVSSIITNSDNEKKVILPSLFHLHDYEHITVLMHQILSLHTELSYVEERDFLTSALLIELFKSYIAQHNPSDANSRINYLKEWIRANMSSELTVAEIARQVHLNVDYLTRLFKKYEGITTLQYINHLKIEVATLLLIRTEMPINEVAENSYFSDPKLFMRHFKTEMGLSPTQYRNTFNIIHHNNPHIDPQIPLPKQLSDSIDKIPVNGNE</sequence>
<evidence type="ECO:0000256" key="1">
    <source>
        <dbReference type="ARBA" id="ARBA00023015"/>
    </source>
</evidence>
<dbReference type="InterPro" id="IPR037923">
    <property type="entry name" value="HTH-like"/>
</dbReference>
<dbReference type="InterPro" id="IPR003313">
    <property type="entry name" value="AraC-bd"/>
</dbReference>
<gene>
    <name evidence="5" type="ORF">IWT5_00404</name>
</gene>
<name>A0A1Z5H4P2_9LACO</name>
<keyword evidence="2" id="KW-0238">DNA-binding</keyword>
<dbReference type="Gene3D" id="1.10.10.60">
    <property type="entry name" value="Homeodomain-like"/>
    <property type="match status" value="2"/>
</dbReference>
<dbReference type="InterPro" id="IPR009057">
    <property type="entry name" value="Homeodomain-like_sf"/>
</dbReference>
<feature type="domain" description="HTH araC/xylS-type" evidence="4">
    <location>
        <begin position="181"/>
        <end position="279"/>
    </location>
</feature>
<dbReference type="Pfam" id="PF12833">
    <property type="entry name" value="HTH_18"/>
    <property type="match status" value="1"/>
</dbReference>
<dbReference type="AlphaFoldDB" id="A0A1Z5H4P2"/>
<evidence type="ECO:0000313" key="6">
    <source>
        <dbReference type="Proteomes" id="UP000223370"/>
    </source>
</evidence>
<reference evidence="5 6" key="1">
    <citation type="submission" date="2015-11" db="EMBL/GenBank/DDBJ databases">
        <title>Draft genome sequences of new species of the genus Lactobacillus isolated from orchardgrass silage.</title>
        <authorList>
            <person name="Tohno M."/>
            <person name="Tanizawa Y."/>
            <person name="Arita M."/>
        </authorList>
    </citation>
    <scope>NUCLEOTIDE SEQUENCE [LARGE SCALE GENOMIC DNA]</scope>
    <source>
        <strain evidence="5 6">IWT5</strain>
    </source>
</reference>
<organism evidence="5 6">
    <name type="scientific">Secundilactobacillus silagincola</name>
    <dbReference type="NCBI Taxonomy" id="1714681"/>
    <lineage>
        <taxon>Bacteria</taxon>
        <taxon>Bacillati</taxon>
        <taxon>Bacillota</taxon>
        <taxon>Bacilli</taxon>
        <taxon>Lactobacillales</taxon>
        <taxon>Lactobacillaceae</taxon>
        <taxon>Secundilactobacillus</taxon>
    </lineage>
</organism>